<dbReference type="Gene3D" id="3.30.1390.30">
    <property type="entry name" value="Penicillin-binding protein 2a, domain 3"/>
    <property type="match status" value="1"/>
</dbReference>
<dbReference type="Gene3D" id="3.90.1310.10">
    <property type="entry name" value="Penicillin-binding protein 2a (Domain 2)"/>
    <property type="match status" value="1"/>
</dbReference>
<evidence type="ECO:0000256" key="2">
    <source>
        <dbReference type="ARBA" id="ARBA00007171"/>
    </source>
</evidence>
<comment type="similarity">
    <text evidence="2">Belongs to the transpeptidase family.</text>
</comment>
<sequence>MGKTASPEAAIDGFMQAWQQKDYAAMYGYLSEDAKGTITEEEFVKRHQAIYEGIEAARLTVGRQKEGRERRKGPSQEFHFRLRMDTVAGHVEYDQKGVATREGRRWGVNWHPGYLHPELSEGDTIRVQTLTADRGEILDRNGKGLAVNAEQVEIGLVPAKLGAASVATLAKQLRVSESHINQKLKAPWVQPDYFVPITVLPKNDTRLAGLYDIPGVTSQVKKVRFYPLSEAAAHLVGYISDGVGKTGLEVLYEDKLHGTNGAVLTIHDRAGNEKMVIVKKEAKNGETIKLTLDADLQTSAYEQIKTDVGGVAALHPMTGEVLALVSAPSYDPNEMVRGVSEELWKRWNEDPHRPFLNRFASLYSPGSAFKPVTAALALDDRAITPEQTFTIKGLHWQKDASWGNYRVTRVSERYSEVDLEKALLTSDNIYFAKAALAMGESTFTAAATRFGFGEKLPLPYPIDPSTLANDGIKNEIQLADSGYGQGEVLMSPLHVAVTYTAFLNKGSLLAPELLDKEGESTGRIWKQNAFSAESADTVARDLIQVIEHPAGTGHAARINGLKLAGKTGTAELKSEQGKTGTEYGWFVAFDAEHPQLLVVMMIEQVQNKGGSHYLAPKIRRLYQTRLLDR</sequence>
<dbReference type="Proteomes" id="UP001208017">
    <property type="component" value="Unassembled WGS sequence"/>
</dbReference>
<dbReference type="SUPFAM" id="SSF56601">
    <property type="entry name" value="beta-lactamase/transpeptidase-like"/>
    <property type="match status" value="1"/>
</dbReference>
<feature type="domain" description="Penicillin-binding protein dimerisation" evidence="5">
    <location>
        <begin position="131"/>
        <end position="273"/>
    </location>
</feature>
<dbReference type="SUPFAM" id="SSF54427">
    <property type="entry name" value="NTF2-like"/>
    <property type="match status" value="1"/>
</dbReference>
<reference evidence="7 8" key="1">
    <citation type="submission" date="2022-11" db="EMBL/GenBank/DDBJ databases">
        <title>Study of microbial diversity in lake waters.</title>
        <authorList>
            <person name="Zhang J."/>
        </authorList>
    </citation>
    <scope>NUCLEOTIDE SEQUENCE [LARGE SCALE GENOMIC DNA]</scope>
    <source>
        <strain evidence="7 8">DT12</strain>
    </source>
</reference>
<dbReference type="SUPFAM" id="SSF56519">
    <property type="entry name" value="Penicillin binding protein dimerisation domain"/>
    <property type="match status" value="1"/>
</dbReference>
<name>A0ABT3WYS1_9BACL</name>
<gene>
    <name evidence="7" type="ORF">OS242_01490</name>
</gene>
<evidence type="ECO:0000256" key="1">
    <source>
        <dbReference type="ARBA" id="ARBA00004370"/>
    </source>
</evidence>
<dbReference type="EMBL" id="JAPMLT010000001">
    <property type="protein sequence ID" value="MCX7568642.1"/>
    <property type="molecule type" value="Genomic_DNA"/>
</dbReference>
<dbReference type="RefSeq" id="WP_267149882.1">
    <property type="nucleotide sequence ID" value="NZ_JAPMLT010000001.1"/>
</dbReference>
<evidence type="ECO:0000313" key="8">
    <source>
        <dbReference type="Proteomes" id="UP001208017"/>
    </source>
</evidence>
<accession>A0ABT3WYS1</accession>
<dbReference type="InterPro" id="IPR012338">
    <property type="entry name" value="Beta-lactam/transpept-like"/>
</dbReference>
<evidence type="ECO:0000259" key="4">
    <source>
        <dbReference type="Pfam" id="PF00905"/>
    </source>
</evidence>
<dbReference type="InterPro" id="IPR005311">
    <property type="entry name" value="PBP_dimer"/>
</dbReference>
<protein>
    <submittedName>
        <fullName evidence="7">Penicillin-binding transpeptidase domain-containing protein</fullName>
    </submittedName>
</protein>
<evidence type="ECO:0000259" key="6">
    <source>
        <dbReference type="Pfam" id="PF05223"/>
    </source>
</evidence>
<dbReference type="InterPro" id="IPR007887">
    <property type="entry name" value="MecA_N"/>
</dbReference>
<organism evidence="7 8">
    <name type="scientific">Tumebacillus lacus</name>
    <dbReference type="NCBI Taxonomy" id="2995335"/>
    <lineage>
        <taxon>Bacteria</taxon>
        <taxon>Bacillati</taxon>
        <taxon>Bacillota</taxon>
        <taxon>Bacilli</taxon>
        <taxon>Bacillales</taxon>
        <taxon>Alicyclobacillaceae</taxon>
        <taxon>Tumebacillus</taxon>
    </lineage>
</organism>
<keyword evidence="8" id="KW-1185">Reference proteome</keyword>
<dbReference type="PANTHER" id="PTHR30627">
    <property type="entry name" value="PEPTIDOGLYCAN D,D-TRANSPEPTIDASE"/>
    <property type="match status" value="1"/>
</dbReference>
<dbReference type="Pfam" id="PF00905">
    <property type="entry name" value="Transpeptidase"/>
    <property type="match status" value="1"/>
</dbReference>
<dbReference type="Gene3D" id="3.10.450.100">
    <property type="entry name" value="NTF2-like, domain 1"/>
    <property type="match status" value="1"/>
</dbReference>
<proteinExistence type="inferred from homology"/>
<dbReference type="Pfam" id="PF03717">
    <property type="entry name" value="PBP_dimer"/>
    <property type="match status" value="1"/>
</dbReference>
<comment type="subcellular location">
    <subcellularLocation>
        <location evidence="1">Membrane</location>
    </subcellularLocation>
</comment>
<feature type="domain" description="NTF2-like N-terminal transpeptidase" evidence="6">
    <location>
        <begin position="6"/>
        <end position="123"/>
    </location>
</feature>
<dbReference type="InterPro" id="IPR050515">
    <property type="entry name" value="Beta-lactam/transpept"/>
</dbReference>
<feature type="domain" description="Penicillin-binding protein transpeptidase" evidence="4">
    <location>
        <begin position="309"/>
        <end position="622"/>
    </location>
</feature>
<evidence type="ECO:0000259" key="5">
    <source>
        <dbReference type="Pfam" id="PF03717"/>
    </source>
</evidence>
<dbReference type="Gene3D" id="3.40.710.10">
    <property type="entry name" value="DD-peptidase/beta-lactamase superfamily"/>
    <property type="match status" value="1"/>
</dbReference>
<dbReference type="InterPro" id="IPR001460">
    <property type="entry name" value="PCN-bd_Tpept"/>
</dbReference>
<evidence type="ECO:0000256" key="3">
    <source>
        <dbReference type="ARBA" id="ARBA00023136"/>
    </source>
</evidence>
<dbReference type="InterPro" id="IPR032710">
    <property type="entry name" value="NTF2-like_dom_sf"/>
</dbReference>
<dbReference type="PANTHER" id="PTHR30627:SF25">
    <property type="entry name" value="PENICILLIN-BINDING PROTEIN 3"/>
    <property type="match status" value="1"/>
</dbReference>
<dbReference type="Pfam" id="PF05223">
    <property type="entry name" value="MecA_N"/>
    <property type="match status" value="1"/>
</dbReference>
<evidence type="ECO:0000313" key="7">
    <source>
        <dbReference type="EMBL" id="MCX7568642.1"/>
    </source>
</evidence>
<comment type="caution">
    <text evidence="7">The sequence shown here is derived from an EMBL/GenBank/DDBJ whole genome shotgun (WGS) entry which is preliminary data.</text>
</comment>
<dbReference type="InterPro" id="IPR036138">
    <property type="entry name" value="PBP_dimer_sf"/>
</dbReference>
<keyword evidence="3" id="KW-0472">Membrane</keyword>